<keyword evidence="1" id="KW-0812">Transmembrane</keyword>
<reference evidence="2 3" key="1">
    <citation type="submission" date="2019-03" db="EMBL/GenBank/DDBJ databases">
        <title>Draft genome sequences of novel Actinobacteria.</title>
        <authorList>
            <person name="Sahin N."/>
            <person name="Ay H."/>
            <person name="Saygin H."/>
        </authorList>
    </citation>
    <scope>NUCLEOTIDE SEQUENCE [LARGE SCALE GENOMIC DNA]</scope>
    <source>
        <strain evidence="2 3">DSM 45941</strain>
    </source>
</reference>
<evidence type="ECO:0000256" key="1">
    <source>
        <dbReference type="SAM" id="Phobius"/>
    </source>
</evidence>
<keyword evidence="3" id="KW-1185">Reference proteome</keyword>
<evidence type="ECO:0000313" key="2">
    <source>
        <dbReference type="EMBL" id="TDD80507.1"/>
    </source>
</evidence>
<name>A0A4V6PET5_9ACTN</name>
<accession>A0A4V6PET5</accession>
<comment type="caution">
    <text evidence="2">The sequence shown here is derived from an EMBL/GenBank/DDBJ whole genome shotgun (WGS) entry which is preliminary data.</text>
</comment>
<sequence>MDDEFTAGQIVCTVVVLAIPAVAFQSGRVQRGRLPYRYDEPEVVQSPARPMADYGSWSLPAASGLLDAPVVLLNRWRHGDFALTGTAGEPLARVREISHPRSDDGMRAVFDLQIATAHRYAFEVASPDGVPLFFIDGAEIQTGGTVPNGAGLSRSFAVVLPDGRQFARSGWRFFDRVYADVLDPDGLRLDGDQYEWSKSMIVNSGNRTVPCVAARRTLQRVGRRPYTTLLDADGAAFAQVNDGRGAPMARRLVRFRDRTPAPLRAAAIASMIVHDDERRTGVLAPDPAAPEPYPEFAHTHAAHYRRLRTFMDGLIAERGRRQTG</sequence>
<gene>
    <name evidence="2" type="ORF">E1293_20560</name>
</gene>
<proteinExistence type="predicted"/>
<protein>
    <submittedName>
        <fullName evidence="2">Uncharacterized protein</fullName>
    </submittedName>
</protein>
<keyword evidence="1" id="KW-1133">Transmembrane helix</keyword>
<evidence type="ECO:0000313" key="3">
    <source>
        <dbReference type="Proteomes" id="UP000295578"/>
    </source>
</evidence>
<feature type="transmembrane region" description="Helical" evidence="1">
    <location>
        <begin position="6"/>
        <end position="24"/>
    </location>
</feature>
<dbReference type="Proteomes" id="UP000295578">
    <property type="component" value="Unassembled WGS sequence"/>
</dbReference>
<keyword evidence="1" id="KW-0472">Membrane</keyword>
<dbReference type="AlphaFoldDB" id="A0A4V6PET5"/>
<dbReference type="EMBL" id="SMKY01000091">
    <property type="protein sequence ID" value="TDD80507.1"/>
    <property type="molecule type" value="Genomic_DNA"/>
</dbReference>
<organism evidence="2 3">
    <name type="scientific">Actinomadura darangshiensis</name>
    <dbReference type="NCBI Taxonomy" id="705336"/>
    <lineage>
        <taxon>Bacteria</taxon>
        <taxon>Bacillati</taxon>
        <taxon>Actinomycetota</taxon>
        <taxon>Actinomycetes</taxon>
        <taxon>Streptosporangiales</taxon>
        <taxon>Thermomonosporaceae</taxon>
        <taxon>Actinomadura</taxon>
    </lineage>
</organism>